<feature type="chain" id="PRO_5009197596" description="Extracellular small neutral protease" evidence="15">
    <location>
        <begin position="27"/>
        <end position="194"/>
    </location>
</feature>
<keyword evidence="11" id="KW-0862">Zinc</keyword>
<dbReference type="GO" id="GO:0008270">
    <property type="term" value="F:zinc ion binding"/>
    <property type="evidence" value="ECO:0007669"/>
    <property type="project" value="InterPro"/>
</dbReference>
<comment type="caution">
    <text evidence="16">The sequence shown here is derived from an EMBL/GenBank/DDBJ whole genome shotgun (WGS) entry which is preliminary data.</text>
</comment>
<protein>
    <recommendedName>
        <fullName evidence="6">Extracellular small neutral protease</fullName>
        <ecNumber evidence="5">3.4.24.77</ecNumber>
    </recommendedName>
    <alternativeName>
        <fullName evidence="14">Snapalysin</fullName>
    </alternativeName>
</protein>
<keyword evidence="13" id="KW-1015">Disulfide bond</keyword>
<evidence type="ECO:0000256" key="1">
    <source>
        <dbReference type="ARBA" id="ARBA00000612"/>
    </source>
</evidence>
<evidence type="ECO:0000256" key="12">
    <source>
        <dbReference type="ARBA" id="ARBA00023049"/>
    </source>
</evidence>
<keyword evidence="7" id="KW-0964">Secreted</keyword>
<evidence type="ECO:0000256" key="3">
    <source>
        <dbReference type="ARBA" id="ARBA00004613"/>
    </source>
</evidence>
<keyword evidence="15" id="KW-0732">Signal</keyword>
<dbReference type="OrthoDB" id="5243084at2"/>
<sequence>MPRSKWFAAAGTAAAITMIMAPATHAVSAPSQAAPARAAAVTTLYYDSTRAPGWEAAITAGVASWNANVANVKLAKVRPGTRAEIQIIATNGWPQATLGPVRPGGQARVELGSLAVTEGHDKTRIAAHEIGHNLGLPDTKPGPCSQLMSGSSAGISCKNSVPNAAERSRVESAYAGRGAASLTPADGRVLVDAH</sequence>
<gene>
    <name evidence="16" type="ORF">AN221_22985</name>
    <name evidence="17" type="ORF">AN221_22995</name>
</gene>
<dbReference type="EC" id="3.4.24.77" evidence="5"/>
<evidence type="ECO:0000256" key="6">
    <source>
        <dbReference type="ARBA" id="ARBA00019129"/>
    </source>
</evidence>
<dbReference type="InterPro" id="IPR000013">
    <property type="entry name" value="Peptidase_M7"/>
</dbReference>
<feature type="signal peptide" evidence="15">
    <location>
        <begin position="1"/>
        <end position="26"/>
    </location>
</feature>
<evidence type="ECO:0000256" key="7">
    <source>
        <dbReference type="ARBA" id="ARBA00022525"/>
    </source>
</evidence>
<dbReference type="Proteomes" id="UP000175971">
    <property type="component" value="Unassembled WGS sequence"/>
</dbReference>
<reference evidence="16 18" key="1">
    <citation type="journal article" date="2016" name="Front. Microbiol.">
        <title>Comparative Genomics Analysis of Streptomyces Species Reveals Their Adaptation to the Marine Environment and Their Diversity at the Genomic Level.</title>
        <authorList>
            <person name="Tian X."/>
            <person name="Zhang Z."/>
            <person name="Yang T."/>
            <person name="Chen M."/>
            <person name="Li J."/>
            <person name="Chen F."/>
            <person name="Yang J."/>
            <person name="Li W."/>
            <person name="Zhang B."/>
            <person name="Zhang Z."/>
            <person name="Wu J."/>
            <person name="Zhang C."/>
            <person name="Long L."/>
            <person name="Xiao J."/>
        </authorList>
    </citation>
    <scope>NUCLEOTIDE SEQUENCE [LARGE SCALE GENOMIC DNA]</scope>
    <source>
        <strain evidence="16 18">SCSIO M10372</strain>
    </source>
</reference>
<comment type="cofactor">
    <cofactor evidence="2">
        <name>Zn(2+)</name>
        <dbReference type="ChEBI" id="CHEBI:29105"/>
    </cofactor>
</comment>
<dbReference type="Gene3D" id="3.40.390.10">
    <property type="entry name" value="Collagenase (Catalytic Domain)"/>
    <property type="match status" value="1"/>
</dbReference>
<dbReference type="PATRIC" id="fig|518642.7.peg.4876"/>
<dbReference type="EMBL" id="LJGZ01000094">
    <property type="protein sequence ID" value="OEV18038.1"/>
    <property type="molecule type" value="Genomic_DNA"/>
</dbReference>
<evidence type="ECO:0000256" key="14">
    <source>
        <dbReference type="ARBA" id="ARBA00029927"/>
    </source>
</evidence>
<dbReference type="RefSeq" id="WP_070202496.1">
    <property type="nucleotide sequence ID" value="NZ_LJGZ01000094.1"/>
</dbReference>
<evidence type="ECO:0000256" key="10">
    <source>
        <dbReference type="ARBA" id="ARBA00022801"/>
    </source>
</evidence>
<evidence type="ECO:0000256" key="9">
    <source>
        <dbReference type="ARBA" id="ARBA00022723"/>
    </source>
</evidence>
<comment type="similarity">
    <text evidence="4">Belongs to the peptidase M7 family.</text>
</comment>
<evidence type="ECO:0000256" key="8">
    <source>
        <dbReference type="ARBA" id="ARBA00022670"/>
    </source>
</evidence>
<keyword evidence="9" id="KW-0479">Metal-binding</keyword>
<accession>A0A1E7LPC9</accession>
<dbReference type="GO" id="GO:0004222">
    <property type="term" value="F:metalloendopeptidase activity"/>
    <property type="evidence" value="ECO:0007669"/>
    <property type="project" value="InterPro"/>
</dbReference>
<dbReference type="InterPro" id="IPR024079">
    <property type="entry name" value="MetalloPept_cat_dom_sf"/>
</dbReference>
<evidence type="ECO:0000313" key="17">
    <source>
        <dbReference type="EMBL" id="OEV18038.1"/>
    </source>
</evidence>
<evidence type="ECO:0000313" key="18">
    <source>
        <dbReference type="Proteomes" id="UP000175971"/>
    </source>
</evidence>
<dbReference type="GO" id="GO:0006508">
    <property type="term" value="P:proteolysis"/>
    <property type="evidence" value="ECO:0007669"/>
    <property type="project" value="UniProtKB-KW"/>
</dbReference>
<evidence type="ECO:0000256" key="4">
    <source>
        <dbReference type="ARBA" id="ARBA00006571"/>
    </source>
</evidence>
<dbReference type="GO" id="GO:0005576">
    <property type="term" value="C:extracellular region"/>
    <property type="evidence" value="ECO:0007669"/>
    <property type="project" value="UniProtKB-SubCell"/>
</dbReference>
<keyword evidence="8 16" id="KW-0645">Protease</keyword>
<keyword evidence="10" id="KW-0378">Hydrolase</keyword>
<evidence type="ECO:0000313" key="16">
    <source>
        <dbReference type="EMBL" id="OEV18036.1"/>
    </source>
</evidence>
<keyword evidence="18" id="KW-1185">Reference proteome</keyword>
<evidence type="ECO:0000256" key="5">
    <source>
        <dbReference type="ARBA" id="ARBA00012325"/>
    </source>
</evidence>
<evidence type="ECO:0000256" key="15">
    <source>
        <dbReference type="SAM" id="SignalP"/>
    </source>
</evidence>
<dbReference type="PRINTS" id="PR00787">
    <property type="entry name" value="NEUTRALPTASE"/>
</dbReference>
<dbReference type="Pfam" id="PF02031">
    <property type="entry name" value="Peptidase_M7"/>
    <property type="match status" value="1"/>
</dbReference>
<dbReference type="AlphaFoldDB" id="A0A1E7LPC9"/>
<dbReference type="SUPFAM" id="SSF55486">
    <property type="entry name" value="Metalloproteases ('zincins'), catalytic domain"/>
    <property type="match status" value="1"/>
</dbReference>
<evidence type="ECO:0000256" key="2">
    <source>
        <dbReference type="ARBA" id="ARBA00001947"/>
    </source>
</evidence>
<dbReference type="EMBL" id="LJGZ01000094">
    <property type="protein sequence ID" value="OEV18036.1"/>
    <property type="molecule type" value="Genomic_DNA"/>
</dbReference>
<organism evidence="16 18">
    <name type="scientific">Streptomyces nanshensis</name>
    <dbReference type="NCBI Taxonomy" id="518642"/>
    <lineage>
        <taxon>Bacteria</taxon>
        <taxon>Bacillati</taxon>
        <taxon>Actinomycetota</taxon>
        <taxon>Actinomycetes</taxon>
        <taxon>Kitasatosporales</taxon>
        <taxon>Streptomycetaceae</taxon>
        <taxon>Streptomyces</taxon>
    </lineage>
</organism>
<name>A0A1E7LPC9_9ACTN</name>
<evidence type="ECO:0000256" key="13">
    <source>
        <dbReference type="ARBA" id="ARBA00023157"/>
    </source>
</evidence>
<evidence type="ECO:0000256" key="11">
    <source>
        <dbReference type="ARBA" id="ARBA00022833"/>
    </source>
</evidence>
<proteinExistence type="inferred from homology"/>
<keyword evidence="12 16" id="KW-0482">Metalloprotease</keyword>
<comment type="catalytic activity">
    <reaction evidence="1">
        <text>Hydrolyzes proteins with a preference for Tyr or Phe in the P1' position. Has no action on amino-acid p-nitroanilides.</text>
        <dbReference type="EC" id="3.4.24.77"/>
    </reaction>
</comment>
<comment type="subcellular location">
    <subcellularLocation>
        <location evidence="3">Secreted</location>
    </subcellularLocation>
</comment>